<dbReference type="HOGENOM" id="CLU_050145_1_0_1"/>
<dbReference type="Proteomes" id="UP000002051">
    <property type="component" value="Unassembled WGS sequence"/>
</dbReference>
<evidence type="ECO:0000313" key="2">
    <source>
        <dbReference type="EMBL" id="AES58745.1"/>
    </source>
</evidence>
<dbReference type="STRING" id="3880.G7I3G0"/>
<dbReference type="AlphaFoldDB" id="G7I3G0"/>
<accession>G7I3G0</accession>
<keyword evidence="4" id="KW-1185">Reference proteome</keyword>
<keyword evidence="1" id="KW-1133">Transmembrane helix</keyword>
<reference evidence="3" key="3">
    <citation type="submission" date="2015-04" db="UniProtKB">
        <authorList>
            <consortium name="EnsemblPlants"/>
        </authorList>
    </citation>
    <scope>IDENTIFICATION</scope>
    <source>
        <strain evidence="3">cv. Jemalong A17</strain>
    </source>
</reference>
<feature type="transmembrane region" description="Helical" evidence="1">
    <location>
        <begin position="390"/>
        <end position="414"/>
    </location>
</feature>
<gene>
    <name evidence="3" type="primary">11429785</name>
    <name evidence="2" type="ordered locus">MTR_1g007840</name>
</gene>
<dbReference type="OrthoDB" id="1920951at2759"/>
<dbReference type="eggNOG" id="ENOG502SHSV">
    <property type="taxonomic scope" value="Eukaryota"/>
</dbReference>
<proteinExistence type="predicted"/>
<reference evidence="2 4" key="1">
    <citation type="journal article" date="2011" name="Nature">
        <title>The Medicago genome provides insight into the evolution of rhizobial symbioses.</title>
        <authorList>
            <person name="Young N.D."/>
            <person name="Debelle F."/>
            <person name="Oldroyd G.E."/>
            <person name="Geurts R."/>
            <person name="Cannon S.B."/>
            <person name="Udvardi M.K."/>
            <person name="Benedito V.A."/>
            <person name="Mayer K.F."/>
            <person name="Gouzy J."/>
            <person name="Schoof H."/>
            <person name="Van de Peer Y."/>
            <person name="Proost S."/>
            <person name="Cook D.R."/>
            <person name="Meyers B.C."/>
            <person name="Spannagl M."/>
            <person name="Cheung F."/>
            <person name="De Mita S."/>
            <person name="Krishnakumar V."/>
            <person name="Gundlach H."/>
            <person name="Zhou S."/>
            <person name="Mudge J."/>
            <person name="Bharti A.K."/>
            <person name="Murray J.D."/>
            <person name="Naoumkina M.A."/>
            <person name="Rosen B."/>
            <person name="Silverstein K.A."/>
            <person name="Tang H."/>
            <person name="Rombauts S."/>
            <person name="Zhao P.X."/>
            <person name="Zhou P."/>
            <person name="Barbe V."/>
            <person name="Bardou P."/>
            <person name="Bechner M."/>
            <person name="Bellec A."/>
            <person name="Berger A."/>
            <person name="Berges H."/>
            <person name="Bidwell S."/>
            <person name="Bisseling T."/>
            <person name="Choisne N."/>
            <person name="Couloux A."/>
            <person name="Denny R."/>
            <person name="Deshpande S."/>
            <person name="Dai X."/>
            <person name="Doyle J.J."/>
            <person name="Dudez A.M."/>
            <person name="Farmer A.D."/>
            <person name="Fouteau S."/>
            <person name="Franken C."/>
            <person name="Gibelin C."/>
            <person name="Gish J."/>
            <person name="Goldstein S."/>
            <person name="Gonzalez A.J."/>
            <person name="Green P.J."/>
            <person name="Hallab A."/>
            <person name="Hartog M."/>
            <person name="Hua A."/>
            <person name="Humphray S.J."/>
            <person name="Jeong D.H."/>
            <person name="Jing Y."/>
            <person name="Jocker A."/>
            <person name="Kenton S.M."/>
            <person name="Kim D.J."/>
            <person name="Klee K."/>
            <person name="Lai H."/>
            <person name="Lang C."/>
            <person name="Lin S."/>
            <person name="Macmil S.L."/>
            <person name="Magdelenat G."/>
            <person name="Matthews L."/>
            <person name="McCorrison J."/>
            <person name="Monaghan E.L."/>
            <person name="Mun J.H."/>
            <person name="Najar F.Z."/>
            <person name="Nicholson C."/>
            <person name="Noirot C."/>
            <person name="O'Bleness M."/>
            <person name="Paule C.R."/>
            <person name="Poulain J."/>
            <person name="Prion F."/>
            <person name="Qin B."/>
            <person name="Qu C."/>
            <person name="Retzel E.F."/>
            <person name="Riddle C."/>
            <person name="Sallet E."/>
            <person name="Samain S."/>
            <person name="Samson N."/>
            <person name="Sanders I."/>
            <person name="Saurat O."/>
            <person name="Scarpelli C."/>
            <person name="Schiex T."/>
            <person name="Segurens B."/>
            <person name="Severin A.J."/>
            <person name="Sherrier D.J."/>
            <person name="Shi R."/>
            <person name="Sims S."/>
            <person name="Singer S.R."/>
            <person name="Sinharoy S."/>
            <person name="Sterck L."/>
            <person name="Viollet A."/>
            <person name="Wang B.B."/>
            <person name="Wang K."/>
            <person name="Wang M."/>
            <person name="Wang X."/>
            <person name="Warfsmann J."/>
            <person name="Weissenbach J."/>
            <person name="White D.D."/>
            <person name="White J.D."/>
            <person name="Wiley G.B."/>
            <person name="Wincker P."/>
            <person name="Xing Y."/>
            <person name="Yang L."/>
            <person name="Yao Z."/>
            <person name="Ying F."/>
            <person name="Zhai J."/>
            <person name="Zhou L."/>
            <person name="Zuber A."/>
            <person name="Denarie J."/>
            <person name="Dixon R.A."/>
            <person name="May G.D."/>
            <person name="Schwartz D.C."/>
            <person name="Rogers J."/>
            <person name="Quetier F."/>
            <person name="Town C.D."/>
            <person name="Roe B.A."/>
        </authorList>
    </citation>
    <scope>NUCLEOTIDE SEQUENCE [LARGE SCALE GENOMIC DNA]</scope>
    <source>
        <strain evidence="2">A17</strain>
        <strain evidence="3 4">cv. Jemalong A17</strain>
    </source>
</reference>
<name>G7I3G0_MEDTR</name>
<dbReference type="PANTHER" id="PTHR33868">
    <property type="entry name" value="EXPRESSED PROTEIN"/>
    <property type="match status" value="1"/>
</dbReference>
<reference evidence="2 4" key="2">
    <citation type="journal article" date="2014" name="BMC Genomics">
        <title>An improved genome release (version Mt4.0) for the model legume Medicago truncatula.</title>
        <authorList>
            <person name="Tang H."/>
            <person name="Krishnakumar V."/>
            <person name="Bidwell S."/>
            <person name="Rosen B."/>
            <person name="Chan A."/>
            <person name="Zhou S."/>
            <person name="Gentzbittel L."/>
            <person name="Childs K.L."/>
            <person name="Yandell M."/>
            <person name="Gundlach H."/>
            <person name="Mayer K.F."/>
            <person name="Schwartz D.C."/>
            <person name="Town C.D."/>
        </authorList>
    </citation>
    <scope>GENOME REANNOTATION</scope>
    <source>
        <strain evidence="3 4">cv. Jemalong A17</strain>
    </source>
</reference>
<dbReference type="EMBL" id="CM001217">
    <property type="protein sequence ID" value="AES58745.1"/>
    <property type="molecule type" value="Genomic_DNA"/>
</dbReference>
<dbReference type="ExpressionAtlas" id="G7I3G0">
    <property type="expression patterns" value="differential"/>
</dbReference>
<dbReference type="EnsemblPlants" id="AES58745">
    <property type="protein sequence ID" value="AES58745"/>
    <property type="gene ID" value="MTR_1g007840"/>
</dbReference>
<sequence length="421" mass="47327">MASAARARCAVNHCFTQDFMMPPTSSKQLEPDFTTSDSTDSDMKWWLHVKTNLAGDTDYTCQHLNTLESKLDAFSTRLHGDNVSIGSDQTVKNFDAVSFVGNAATAAIEQQWNVYPKYMKNSDTRTSKIEASLNSDLYLTPKKKNEGEFWFSDDATSFLISEHCKSTSSDFEPHWLGAEKSQPWWRTTGKDDLASLVAKKSFEYVENCDLPEPNIKPFRKIHTLQPRETDKEENQVSSLNQKLEMCSSDSNGCTSTTLTSGCSFQDSDRTFSSSESKDSDSSCNKNSKVNSESAAKAELLKALCRSQTRAREAEKAAQEACDEKEHILSLFFKQASQLFAYKQWLHVLQLENLCLQYKSKNQPLLNNLFPYEGKKHRKNRRKVKNSRRGIGKCIFAFAVGLALAGAGLLLGWTIGCMFPSF</sequence>
<evidence type="ECO:0000256" key="1">
    <source>
        <dbReference type="SAM" id="Phobius"/>
    </source>
</evidence>
<dbReference type="OMA" id="CTIYSEN"/>
<evidence type="ECO:0000313" key="3">
    <source>
        <dbReference type="EnsemblPlants" id="AES58745"/>
    </source>
</evidence>
<dbReference type="PANTHER" id="PTHR33868:SF19">
    <property type="entry name" value="PROTEIN, PUTATIVE-RELATED"/>
    <property type="match status" value="1"/>
</dbReference>
<organism evidence="2 4">
    <name type="scientific">Medicago truncatula</name>
    <name type="common">Barrel medic</name>
    <name type="synonym">Medicago tribuloides</name>
    <dbReference type="NCBI Taxonomy" id="3880"/>
    <lineage>
        <taxon>Eukaryota</taxon>
        <taxon>Viridiplantae</taxon>
        <taxon>Streptophyta</taxon>
        <taxon>Embryophyta</taxon>
        <taxon>Tracheophyta</taxon>
        <taxon>Spermatophyta</taxon>
        <taxon>Magnoliopsida</taxon>
        <taxon>eudicotyledons</taxon>
        <taxon>Gunneridae</taxon>
        <taxon>Pentapetalae</taxon>
        <taxon>rosids</taxon>
        <taxon>fabids</taxon>
        <taxon>Fabales</taxon>
        <taxon>Fabaceae</taxon>
        <taxon>Papilionoideae</taxon>
        <taxon>50 kb inversion clade</taxon>
        <taxon>NPAAA clade</taxon>
        <taxon>Hologalegina</taxon>
        <taxon>IRL clade</taxon>
        <taxon>Trifolieae</taxon>
        <taxon>Medicago</taxon>
    </lineage>
</organism>
<protein>
    <submittedName>
        <fullName evidence="2">Transmembrane protein, putative</fullName>
    </submittedName>
</protein>
<keyword evidence="1 2" id="KW-0812">Transmembrane</keyword>
<dbReference type="KEGG" id="mtr:11429785"/>
<dbReference type="PaxDb" id="3880-AES58745"/>
<keyword evidence="1" id="KW-0472">Membrane</keyword>
<evidence type="ECO:0000313" key="4">
    <source>
        <dbReference type="Proteomes" id="UP000002051"/>
    </source>
</evidence>